<dbReference type="GO" id="GO:0005886">
    <property type="term" value="C:plasma membrane"/>
    <property type="evidence" value="ECO:0007669"/>
    <property type="project" value="TreeGrafter"/>
</dbReference>
<feature type="transmembrane region" description="Helical" evidence="6">
    <location>
        <begin position="858"/>
        <end position="882"/>
    </location>
</feature>
<organism evidence="7 8">
    <name type="scientific">Thalassiosira oceanica</name>
    <name type="common">Marine diatom</name>
    <dbReference type="NCBI Taxonomy" id="159749"/>
    <lineage>
        <taxon>Eukaryota</taxon>
        <taxon>Sar</taxon>
        <taxon>Stramenopiles</taxon>
        <taxon>Ochrophyta</taxon>
        <taxon>Bacillariophyta</taxon>
        <taxon>Coscinodiscophyceae</taxon>
        <taxon>Thalassiosirophycidae</taxon>
        <taxon>Thalassiosirales</taxon>
        <taxon>Thalassiosiraceae</taxon>
        <taxon>Thalassiosira</taxon>
    </lineage>
</organism>
<feature type="transmembrane region" description="Helical" evidence="6">
    <location>
        <begin position="134"/>
        <end position="156"/>
    </location>
</feature>
<feature type="compositionally biased region" description="Basic and acidic residues" evidence="5">
    <location>
        <begin position="592"/>
        <end position="616"/>
    </location>
</feature>
<dbReference type="AlphaFoldDB" id="K0RWA4"/>
<evidence type="ECO:0000313" key="8">
    <source>
        <dbReference type="Proteomes" id="UP000266841"/>
    </source>
</evidence>
<feature type="transmembrane region" description="Helical" evidence="6">
    <location>
        <begin position="282"/>
        <end position="299"/>
    </location>
</feature>
<dbReference type="eggNOG" id="ENOG502T05E">
    <property type="taxonomic scope" value="Eukaryota"/>
</dbReference>
<dbReference type="EMBL" id="AGNL01042324">
    <property type="protein sequence ID" value="EJK51042.1"/>
    <property type="molecule type" value="Genomic_DNA"/>
</dbReference>
<feature type="transmembrane region" description="Helical" evidence="6">
    <location>
        <begin position="319"/>
        <end position="339"/>
    </location>
</feature>
<dbReference type="GO" id="GO:0004930">
    <property type="term" value="F:G protein-coupled receptor activity"/>
    <property type="evidence" value="ECO:0007669"/>
    <property type="project" value="TreeGrafter"/>
</dbReference>
<evidence type="ECO:0000256" key="5">
    <source>
        <dbReference type="SAM" id="MobiDB-lite"/>
    </source>
</evidence>
<dbReference type="Proteomes" id="UP000266841">
    <property type="component" value="Unassembled WGS sequence"/>
</dbReference>
<proteinExistence type="predicted"/>
<comment type="caution">
    <text evidence="7">The sequence shown here is derived from an EMBL/GenBank/DDBJ whole genome shotgun (WGS) entry which is preliminary data.</text>
</comment>
<feature type="region of interest" description="Disordered" evidence="5">
    <location>
        <begin position="590"/>
        <end position="616"/>
    </location>
</feature>
<accession>K0RWA4</accession>
<evidence type="ECO:0000256" key="1">
    <source>
        <dbReference type="ARBA" id="ARBA00004141"/>
    </source>
</evidence>
<keyword evidence="8" id="KW-1185">Reference proteome</keyword>
<dbReference type="OrthoDB" id="47045at2759"/>
<evidence type="ECO:0000256" key="6">
    <source>
        <dbReference type="SAM" id="Phobius"/>
    </source>
</evidence>
<name>K0RWA4_THAOC</name>
<evidence type="ECO:0000313" key="7">
    <source>
        <dbReference type="EMBL" id="EJK51042.1"/>
    </source>
</evidence>
<keyword evidence="4 6" id="KW-0472">Membrane</keyword>
<dbReference type="PANTHER" id="PTHR23112:SF0">
    <property type="entry name" value="TRANSMEMBRANE PROTEIN 116"/>
    <property type="match status" value="1"/>
</dbReference>
<sequence length="921" mass="102006">MRRRRAFEIEEAKLGLWPSYVELEVLKSSPPANHLRRRKSYGRRRELLLASEELYHHHEGGLGAVDGIVVLHHAGRADSVPQRREDPALSVANFWGSFFGPFLSTWMVPPDPVEVYGAAGTTATCTAQGFLENFFYGLGVAMNAILAITYCTIVTLGRPDSTRNRREFWLILGLPPLLTFFLACKPLFDQAYNYTGLSVCSIGEYPLGCLNSDQVECTRGDNAKYLKIARFSLVCLANLVIVLGMGILVRHLIKQEKRFRNAAANARNTLLGPLASQATWQGIWYVAAFMLCWLPWYIWQWVRVTNNMVTAADVDSEMLIYAISFTQPTQGFANALVFFRPRYLKFRSRDEDDFRIASILRVLNLRVPSVLDAEWWQSSQNVEKSRTDSESVDESIKSTTLLRVDASLLSLPDAALSKVFGAVLSVIATTLEDRHAVHEKARVEGAAVGWEPIRASDNKRQSASTCLKPVVHVLAELFARAQLAEWIKQDHLVVLGLVCLNSFDKLPIALVILCGYAQARRLQPSVVHFVSGFQPGLSSVLTADHPNPDIEPHRQRRLMASCRSLRCSTSCRRDDGAFDMNPLVIQTKRVAQRGDKGGDEEHSQRQHEPFPDGREKMRSPLVVAVLALSTCSIADGFQVRQTPLPAPFHAGQKSRTRVPQPVSALGMSRDGSAAVSLSQRRPRGGRSLFRSASRRASRAVRTMKRSFTILMASLAFFLSTTQVHSPPAHASSTAISTSSTLSLAKKLNPFRTRSVDEMVDAYVRDRLFADDVFDPVESAYREACADAASSKESTGAYPTLLAETVSSALGQKRDASSMLSANVAQSTSASSGKKDGITGLLIKSSDFLQNRLRVSASVSYYLIAGTSLLSLCVLPGSIGVLYQQFQRWQLDNSEMKMYGKVTDMDATAKRITDDDDDDDEE</sequence>
<keyword evidence="2 6" id="KW-0812">Transmembrane</keyword>
<keyword evidence="3 6" id="KW-1133">Transmembrane helix</keyword>
<evidence type="ECO:0000256" key="3">
    <source>
        <dbReference type="ARBA" id="ARBA00022989"/>
    </source>
</evidence>
<dbReference type="GO" id="GO:0007189">
    <property type="term" value="P:adenylate cyclase-activating G protein-coupled receptor signaling pathway"/>
    <property type="evidence" value="ECO:0007669"/>
    <property type="project" value="TreeGrafter"/>
</dbReference>
<evidence type="ECO:0000256" key="2">
    <source>
        <dbReference type="ARBA" id="ARBA00022692"/>
    </source>
</evidence>
<protein>
    <recommendedName>
        <fullName evidence="9">G-protein coupled receptors family 1 profile domain-containing protein</fullName>
    </recommendedName>
</protein>
<feature type="transmembrane region" description="Helical" evidence="6">
    <location>
        <begin position="168"/>
        <end position="188"/>
    </location>
</feature>
<evidence type="ECO:0008006" key="9">
    <source>
        <dbReference type="Google" id="ProtNLM"/>
    </source>
</evidence>
<dbReference type="PANTHER" id="PTHR23112">
    <property type="entry name" value="G PROTEIN-COUPLED RECEPTOR 157-RELATED"/>
    <property type="match status" value="1"/>
</dbReference>
<evidence type="ECO:0000256" key="4">
    <source>
        <dbReference type="ARBA" id="ARBA00023136"/>
    </source>
</evidence>
<gene>
    <name evidence="7" type="ORF">THAOC_29822</name>
</gene>
<reference evidence="7 8" key="1">
    <citation type="journal article" date="2012" name="Genome Biol.">
        <title>Genome and low-iron response of an oceanic diatom adapted to chronic iron limitation.</title>
        <authorList>
            <person name="Lommer M."/>
            <person name="Specht M."/>
            <person name="Roy A.S."/>
            <person name="Kraemer L."/>
            <person name="Andreson R."/>
            <person name="Gutowska M.A."/>
            <person name="Wolf J."/>
            <person name="Bergner S.V."/>
            <person name="Schilhabel M.B."/>
            <person name="Klostermeier U.C."/>
            <person name="Beiko R.G."/>
            <person name="Rosenstiel P."/>
            <person name="Hippler M."/>
            <person name="Laroche J."/>
        </authorList>
    </citation>
    <scope>NUCLEOTIDE SEQUENCE [LARGE SCALE GENOMIC DNA]</scope>
    <source>
        <strain evidence="7 8">CCMP1005</strain>
    </source>
</reference>
<dbReference type="SUPFAM" id="SSF81321">
    <property type="entry name" value="Family A G protein-coupled receptor-like"/>
    <property type="match status" value="1"/>
</dbReference>
<comment type="subcellular location">
    <subcellularLocation>
        <location evidence="1">Membrane</location>
        <topology evidence="1">Multi-pass membrane protein</topology>
    </subcellularLocation>
</comment>
<feature type="transmembrane region" description="Helical" evidence="6">
    <location>
        <begin position="228"/>
        <end position="249"/>
    </location>
</feature>
<feature type="region of interest" description="Disordered" evidence="5">
    <location>
        <begin position="648"/>
        <end position="690"/>
    </location>
</feature>
<dbReference type="Gene3D" id="1.20.1070.10">
    <property type="entry name" value="Rhodopsin 7-helix transmembrane proteins"/>
    <property type="match status" value="1"/>
</dbReference>